<dbReference type="InterPro" id="IPR009010">
    <property type="entry name" value="Asp_de-COase-like_dom_sf"/>
</dbReference>
<dbReference type="EMBL" id="NWUF01000024">
    <property type="protein sequence ID" value="PCE40670.1"/>
    <property type="molecule type" value="Genomic_DNA"/>
</dbReference>
<dbReference type="AlphaFoldDB" id="A0A2A4FSI0"/>
<dbReference type="Gene3D" id="2.20.25.90">
    <property type="entry name" value="ADC-like domains"/>
    <property type="match status" value="1"/>
</dbReference>
<dbReference type="KEGG" id="rdi:CMV14_05040"/>
<dbReference type="RefSeq" id="WP_066964131.1">
    <property type="nucleotide sequence ID" value="NZ_CP023449.1"/>
</dbReference>
<evidence type="ECO:0000256" key="1">
    <source>
        <dbReference type="ARBA" id="ARBA00001942"/>
    </source>
</evidence>
<dbReference type="GO" id="GO:0016491">
    <property type="term" value="F:oxidoreductase activity"/>
    <property type="evidence" value="ECO:0007669"/>
    <property type="project" value="UniProtKB-KW"/>
</dbReference>
<organism evidence="9 10">
    <name type="scientific">Rhizorhabdus dicambivorans</name>
    <dbReference type="NCBI Taxonomy" id="1850238"/>
    <lineage>
        <taxon>Bacteria</taxon>
        <taxon>Pseudomonadati</taxon>
        <taxon>Pseudomonadota</taxon>
        <taxon>Alphaproteobacteria</taxon>
        <taxon>Sphingomonadales</taxon>
        <taxon>Sphingomonadaceae</taxon>
        <taxon>Rhizorhabdus</taxon>
    </lineage>
</organism>
<dbReference type="SUPFAM" id="SSF50692">
    <property type="entry name" value="ADC-like"/>
    <property type="match status" value="1"/>
</dbReference>
<name>A0A2A4FSI0_9SPHN</name>
<dbReference type="PROSITE" id="PS51669">
    <property type="entry name" value="4FE4S_MOW_BIS_MGD"/>
    <property type="match status" value="1"/>
</dbReference>
<accession>A0A2A4FSI0</accession>
<proteinExistence type="inferred from homology"/>
<keyword evidence="5" id="KW-0560">Oxidoreductase</keyword>
<dbReference type="GO" id="GO:0051536">
    <property type="term" value="F:iron-sulfur cluster binding"/>
    <property type="evidence" value="ECO:0007669"/>
    <property type="project" value="UniProtKB-KW"/>
</dbReference>
<keyword evidence="6" id="KW-0408">Iron</keyword>
<evidence type="ECO:0000259" key="8">
    <source>
        <dbReference type="PROSITE" id="PS51669"/>
    </source>
</evidence>
<dbReference type="Pfam" id="PF01568">
    <property type="entry name" value="Molydop_binding"/>
    <property type="match status" value="1"/>
</dbReference>
<dbReference type="Pfam" id="PF00384">
    <property type="entry name" value="Molybdopterin"/>
    <property type="match status" value="1"/>
</dbReference>
<evidence type="ECO:0000256" key="6">
    <source>
        <dbReference type="ARBA" id="ARBA00023004"/>
    </source>
</evidence>
<gene>
    <name evidence="9" type="ORF">COO09_18940</name>
</gene>
<dbReference type="Proteomes" id="UP000218934">
    <property type="component" value="Unassembled WGS sequence"/>
</dbReference>
<keyword evidence="3" id="KW-0500">Molybdenum</keyword>
<protein>
    <recommendedName>
        <fullName evidence="8">4Fe-4S Mo/W bis-MGD-type domain-containing protein</fullName>
    </recommendedName>
</protein>
<dbReference type="InterPro" id="IPR050612">
    <property type="entry name" value="Prok_Mopterin_Oxidored"/>
</dbReference>
<dbReference type="InterPro" id="IPR006963">
    <property type="entry name" value="Mopterin_OxRdtase_4Fe-4S_dom"/>
</dbReference>
<dbReference type="SMART" id="SM00926">
    <property type="entry name" value="Molybdop_Fe4S4"/>
    <property type="match status" value="1"/>
</dbReference>
<reference evidence="9 10" key="1">
    <citation type="submission" date="2017-09" db="EMBL/GenBank/DDBJ databases">
        <title>The Catabolism of 3,6-Dichlorosalicylic acid is Initiated by the Cytochrome P450 Monooxygenase DsmABC in Rhizorhabdus dicambivorans Ndbn-20.</title>
        <authorList>
            <person name="Na L."/>
        </authorList>
    </citation>
    <scope>NUCLEOTIDE SEQUENCE [LARGE SCALE GENOMIC DNA]</scope>
    <source>
        <strain evidence="9 10">Ndbn-20m</strain>
    </source>
</reference>
<dbReference type="PANTHER" id="PTHR43742">
    <property type="entry name" value="TRIMETHYLAMINE-N-OXIDE REDUCTASE"/>
    <property type="match status" value="1"/>
</dbReference>
<evidence type="ECO:0000313" key="9">
    <source>
        <dbReference type="EMBL" id="PCE40670.1"/>
    </source>
</evidence>
<dbReference type="PROSITE" id="PS00490">
    <property type="entry name" value="MOLYBDOPTERIN_PROK_2"/>
    <property type="match status" value="1"/>
</dbReference>
<dbReference type="OrthoDB" id="9759518at2"/>
<comment type="cofactor">
    <cofactor evidence="1">
        <name>Mo-bis(molybdopterin guanine dinucleotide)</name>
        <dbReference type="ChEBI" id="CHEBI:60539"/>
    </cofactor>
</comment>
<dbReference type="GO" id="GO:0046872">
    <property type="term" value="F:metal ion binding"/>
    <property type="evidence" value="ECO:0007669"/>
    <property type="project" value="UniProtKB-KW"/>
</dbReference>
<dbReference type="Gene3D" id="2.40.40.20">
    <property type="match status" value="1"/>
</dbReference>
<evidence type="ECO:0000256" key="7">
    <source>
        <dbReference type="ARBA" id="ARBA00023014"/>
    </source>
</evidence>
<dbReference type="GO" id="GO:0043546">
    <property type="term" value="F:molybdopterin cofactor binding"/>
    <property type="evidence" value="ECO:0007669"/>
    <property type="project" value="InterPro"/>
</dbReference>
<evidence type="ECO:0000256" key="2">
    <source>
        <dbReference type="ARBA" id="ARBA00010312"/>
    </source>
</evidence>
<evidence type="ECO:0000256" key="4">
    <source>
        <dbReference type="ARBA" id="ARBA00022723"/>
    </source>
</evidence>
<sequence>MHHEKHSFCRICEPFCPVVASVDGAGKVVSLRPDESHPSGGTACHKGLSFLDVHNDPDRLDHPLRRTNGREQPRGLFVETDWNPALADIGARLAAIRDAHGPNAIAGYLGNPIAFDAPAYAAYLPFMEAVGSRMRFGANTQDMVNKLTGAGHIYGSTRSALIPDLHNSDYLLCMGANPKVSRWTMASIPNDGLDILRKLRARGGTVRFINPRRTESSTEEIGPTHFIRPGTDVYFLAALLNAIIARGGVDRERVARFGKNADALFDFAARYPADRVAAVTGIPVAEVWLIAREICEAPSAAVYMSTGVSQSRQGMLAYWLSEMINFVTGNLGRKGGTIKPNGLIDAFPPMVGSQQVSTSVGDFTLPDPIGPGLLPTTMLPDLIEAGDVRALILWSGNPLISTGGEERMRKAFEKLDLLISIDIFRSATAELADYVLPATSWLERKDINLVGMGMQAIPYVQYTEAIEAPGGNRRDAPWILARIAQEMGIASVFDENPGIEDVSGAIIDQLLANRGLTRAQLASMPSQTLLLDPLDPESFYTRCLRHPDGRIDCCPPAFAEAGLFERCDRIFDELAGEPDDMLKLVNIRTPYHHNGWMPNVARFRRGRNAENPLRIGPADADRLDLFDGDQVRIVTQEGGVDAEVLVDASMGPGTAAMTHGFGNHRTYGMRVAQRRPGVNVNAVMPMGPEAFEPLSNMSWISAVPIRIEKIDRPE</sequence>
<evidence type="ECO:0000256" key="3">
    <source>
        <dbReference type="ARBA" id="ARBA00022505"/>
    </source>
</evidence>
<evidence type="ECO:0000256" key="5">
    <source>
        <dbReference type="ARBA" id="ARBA00023002"/>
    </source>
</evidence>
<comment type="similarity">
    <text evidence="2">Belongs to the prokaryotic molybdopterin-containing oxidoreductase family.</text>
</comment>
<dbReference type="InterPro" id="IPR006655">
    <property type="entry name" value="Mopterin_OxRdtase_prok_CS"/>
</dbReference>
<feature type="domain" description="4Fe-4S Mo/W bis-MGD-type" evidence="8">
    <location>
        <begin position="2"/>
        <end position="58"/>
    </location>
</feature>
<dbReference type="SUPFAM" id="SSF53706">
    <property type="entry name" value="Formate dehydrogenase/DMSO reductase, domains 1-3"/>
    <property type="match status" value="1"/>
</dbReference>
<keyword evidence="7" id="KW-0411">Iron-sulfur</keyword>
<keyword evidence="10" id="KW-1185">Reference proteome</keyword>
<dbReference type="InterPro" id="IPR006656">
    <property type="entry name" value="Mopterin_OxRdtase"/>
</dbReference>
<comment type="caution">
    <text evidence="9">The sequence shown here is derived from an EMBL/GenBank/DDBJ whole genome shotgun (WGS) entry which is preliminary data.</text>
</comment>
<dbReference type="InterPro" id="IPR006657">
    <property type="entry name" value="MoPterin_dinucl-bd_dom"/>
</dbReference>
<dbReference type="Gene3D" id="3.40.228.10">
    <property type="entry name" value="Dimethylsulfoxide Reductase, domain 2"/>
    <property type="match status" value="1"/>
</dbReference>
<keyword evidence="4" id="KW-0479">Metal-binding</keyword>
<evidence type="ECO:0000313" key="10">
    <source>
        <dbReference type="Proteomes" id="UP000218934"/>
    </source>
</evidence>
<dbReference type="Gene3D" id="3.40.50.740">
    <property type="match status" value="1"/>
</dbReference>